<name>A0AB39D666_9BURK</name>
<evidence type="ECO:0000313" key="2">
    <source>
        <dbReference type="EMBL" id="XDJ79457.1"/>
    </source>
</evidence>
<dbReference type="PANTHER" id="PTHR35279:SF1">
    <property type="entry name" value="ARABINANASE_LEVANSUCRASE_INVERTASE"/>
    <property type="match status" value="1"/>
</dbReference>
<dbReference type="Gene3D" id="2.115.10.20">
    <property type="entry name" value="Glycosyl hydrolase domain, family 43"/>
    <property type="match status" value="2"/>
</dbReference>
<dbReference type="InterPro" id="IPR023296">
    <property type="entry name" value="Glyco_hydro_beta-prop_sf"/>
</dbReference>
<gene>
    <name evidence="2" type="ORF">ABRZ07_11210</name>
    <name evidence="1" type="ORF">ABRZ09_00420</name>
</gene>
<dbReference type="AlphaFoldDB" id="A0AB39D666"/>
<sequence length="324" mass="36969">MFKWKKLGKIFDPRDCPGQTWMDEFAQSASSIVLDDRVRVFFCSRPKPEGTGMYLSYMAYIDLDRRDLTRLIGVSREPLLSLGKKGTFDEFGTNPISIVKDGDALRVYYAGWTRCESVPINGAIGVAVSHDGGESFQRLGDGPVISYSPDEPFMMGSPRVRRFNDLWQLWYVSGKRWLKTDGKPEPVYKIRMATSNDGLEWAKQGRDLLEDRLGPDECQACPDVTFRDGRYHMFYSYRHAKNYKVKESGYRIGYACSSDMLIWHRNDDLVDIRLSPAGWDSEMISYPHLFELDGATYMLYQGNGMGRTGLGLARLESEGVWGRS</sequence>
<protein>
    <recommendedName>
        <fullName evidence="3">Glycosylase</fullName>
    </recommendedName>
</protein>
<dbReference type="RefSeq" id="WP_368647052.1">
    <property type="nucleotide sequence ID" value="NZ_CP158255.1"/>
</dbReference>
<reference evidence="1" key="1">
    <citation type="submission" date="2024-05" db="EMBL/GenBank/DDBJ databases">
        <authorList>
            <person name="Luo Y.-C."/>
            <person name="Nicholds J."/>
            <person name="Mortimer T."/>
            <person name="Maboni G."/>
        </authorList>
    </citation>
    <scope>NUCLEOTIDE SEQUENCE</scope>
    <source>
        <strain evidence="2">141555</strain>
        <strain evidence="1">151108</strain>
    </source>
</reference>
<evidence type="ECO:0008006" key="3">
    <source>
        <dbReference type="Google" id="ProtNLM"/>
    </source>
</evidence>
<evidence type="ECO:0000313" key="1">
    <source>
        <dbReference type="EMBL" id="XDJ50367.1"/>
    </source>
</evidence>
<accession>A0AB39D666</accession>
<dbReference type="PANTHER" id="PTHR35279">
    <property type="match status" value="1"/>
</dbReference>
<dbReference type="EMBL" id="CP158255">
    <property type="protein sequence ID" value="XDJ50367.1"/>
    <property type="molecule type" value="Genomic_DNA"/>
</dbReference>
<proteinExistence type="predicted"/>
<dbReference type="EMBL" id="CP158267">
    <property type="protein sequence ID" value="XDJ79457.1"/>
    <property type="molecule type" value="Genomic_DNA"/>
</dbReference>
<dbReference type="SUPFAM" id="SSF75005">
    <property type="entry name" value="Arabinanase/levansucrase/invertase"/>
    <property type="match status" value="1"/>
</dbReference>
<organism evidence="1">
    <name type="scientific">Castellaniella ginsengisoli</name>
    <dbReference type="NCBI Taxonomy" id="546114"/>
    <lineage>
        <taxon>Bacteria</taxon>
        <taxon>Pseudomonadati</taxon>
        <taxon>Pseudomonadota</taxon>
        <taxon>Betaproteobacteria</taxon>
        <taxon>Burkholderiales</taxon>
        <taxon>Alcaligenaceae</taxon>
        <taxon>Castellaniella</taxon>
    </lineage>
</organism>